<feature type="non-terminal residue" evidence="1">
    <location>
        <position position="107"/>
    </location>
</feature>
<gene>
    <name evidence="1" type="ORF">SPARVUS_LOCUS15512654</name>
</gene>
<organism evidence="1 2">
    <name type="scientific">Staurois parvus</name>
    <dbReference type="NCBI Taxonomy" id="386267"/>
    <lineage>
        <taxon>Eukaryota</taxon>
        <taxon>Metazoa</taxon>
        <taxon>Chordata</taxon>
        <taxon>Craniata</taxon>
        <taxon>Vertebrata</taxon>
        <taxon>Euteleostomi</taxon>
        <taxon>Amphibia</taxon>
        <taxon>Batrachia</taxon>
        <taxon>Anura</taxon>
        <taxon>Neobatrachia</taxon>
        <taxon>Ranoidea</taxon>
        <taxon>Ranidae</taxon>
        <taxon>Staurois</taxon>
    </lineage>
</organism>
<proteinExistence type="predicted"/>
<feature type="non-terminal residue" evidence="1">
    <location>
        <position position="1"/>
    </location>
</feature>
<protein>
    <submittedName>
        <fullName evidence="1">Uncharacterized protein</fullName>
    </submittedName>
</protein>
<dbReference type="EMBL" id="CATNWA010020194">
    <property type="protein sequence ID" value="CAI9617173.1"/>
    <property type="molecule type" value="Genomic_DNA"/>
</dbReference>
<comment type="caution">
    <text evidence="1">The sequence shown here is derived from an EMBL/GenBank/DDBJ whole genome shotgun (WGS) entry which is preliminary data.</text>
</comment>
<keyword evidence="2" id="KW-1185">Reference proteome</keyword>
<reference evidence="1" key="1">
    <citation type="submission" date="2023-05" db="EMBL/GenBank/DDBJ databases">
        <authorList>
            <person name="Stuckert A."/>
        </authorList>
    </citation>
    <scope>NUCLEOTIDE SEQUENCE</scope>
</reference>
<sequence>EEAPTLLQHCSRARGNVFSAARGEINCLQCHPSVPSSVACQCPAVSPISAAHQCHPSMMPSSAIHQYPAVSPVSAAQQCHLSVLPSSATCQCPAVSPISAAHQCHPS</sequence>
<evidence type="ECO:0000313" key="2">
    <source>
        <dbReference type="Proteomes" id="UP001162483"/>
    </source>
</evidence>
<accession>A0ABN9H5Y6</accession>
<evidence type="ECO:0000313" key="1">
    <source>
        <dbReference type="EMBL" id="CAI9617173.1"/>
    </source>
</evidence>
<dbReference type="Proteomes" id="UP001162483">
    <property type="component" value="Unassembled WGS sequence"/>
</dbReference>
<name>A0ABN9H5Y6_9NEOB</name>